<dbReference type="EMBL" id="UINC01070898">
    <property type="protein sequence ID" value="SVC05402.1"/>
    <property type="molecule type" value="Genomic_DNA"/>
</dbReference>
<gene>
    <name evidence="2" type="ORF">METZ01_LOCUS258256</name>
</gene>
<protein>
    <submittedName>
        <fullName evidence="2">Uncharacterized protein</fullName>
    </submittedName>
</protein>
<reference evidence="2" key="1">
    <citation type="submission" date="2018-05" db="EMBL/GenBank/DDBJ databases">
        <authorList>
            <person name="Lanie J.A."/>
            <person name="Ng W.-L."/>
            <person name="Kazmierczak K.M."/>
            <person name="Andrzejewski T.M."/>
            <person name="Davidsen T.M."/>
            <person name="Wayne K.J."/>
            <person name="Tettelin H."/>
            <person name="Glass J.I."/>
            <person name="Rusch D."/>
            <person name="Podicherti R."/>
            <person name="Tsui H.-C.T."/>
            <person name="Winkler M.E."/>
        </authorList>
    </citation>
    <scope>NUCLEOTIDE SEQUENCE</scope>
</reference>
<sequence>MMEVKIVTAQDLAGAVSIIDVCSQRGAFRGEELAGVGRLRETFLAEIQEQQGDAPAPGAVATPQVEEEPAVDTDSDE</sequence>
<evidence type="ECO:0000313" key="2">
    <source>
        <dbReference type="EMBL" id="SVC05402.1"/>
    </source>
</evidence>
<dbReference type="AlphaFoldDB" id="A0A382J1W5"/>
<accession>A0A382J1W5</accession>
<proteinExistence type="predicted"/>
<feature type="compositionally biased region" description="Acidic residues" evidence="1">
    <location>
        <begin position="65"/>
        <end position="77"/>
    </location>
</feature>
<feature type="region of interest" description="Disordered" evidence="1">
    <location>
        <begin position="50"/>
        <end position="77"/>
    </location>
</feature>
<evidence type="ECO:0000256" key="1">
    <source>
        <dbReference type="SAM" id="MobiDB-lite"/>
    </source>
</evidence>
<organism evidence="2">
    <name type="scientific">marine metagenome</name>
    <dbReference type="NCBI Taxonomy" id="408172"/>
    <lineage>
        <taxon>unclassified sequences</taxon>
        <taxon>metagenomes</taxon>
        <taxon>ecological metagenomes</taxon>
    </lineage>
</organism>
<name>A0A382J1W5_9ZZZZ</name>